<evidence type="ECO:0000313" key="3">
    <source>
        <dbReference type="Proteomes" id="UP001054837"/>
    </source>
</evidence>
<name>A0AAV4VTP0_9ARAC</name>
<protein>
    <submittedName>
        <fullName evidence="2">Uncharacterized protein</fullName>
    </submittedName>
</protein>
<proteinExistence type="predicted"/>
<organism evidence="2 3">
    <name type="scientific">Caerostris darwini</name>
    <dbReference type="NCBI Taxonomy" id="1538125"/>
    <lineage>
        <taxon>Eukaryota</taxon>
        <taxon>Metazoa</taxon>
        <taxon>Ecdysozoa</taxon>
        <taxon>Arthropoda</taxon>
        <taxon>Chelicerata</taxon>
        <taxon>Arachnida</taxon>
        <taxon>Araneae</taxon>
        <taxon>Araneomorphae</taxon>
        <taxon>Entelegynae</taxon>
        <taxon>Araneoidea</taxon>
        <taxon>Araneidae</taxon>
        <taxon>Caerostris</taxon>
    </lineage>
</organism>
<feature type="coiled-coil region" evidence="1">
    <location>
        <begin position="17"/>
        <end position="51"/>
    </location>
</feature>
<comment type="caution">
    <text evidence="2">The sequence shown here is derived from an EMBL/GenBank/DDBJ whole genome shotgun (WGS) entry which is preliminary data.</text>
</comment>
<gene>
    <name evidence="2" type="ORF">CDAR_464031</name>
</gene>
<dbReference type="AlphaFoldDB" id="A0AAV4VTP0"/>
<dbReference type="Proteomes" id="UP001054837">
    <property type="component" value="Unassembled WGS sequence"/>
</dbReference>
<feature type="coiled-coil region" evidence="1">
    <location>
        <begin position="145"/>
        <end position="172"/>
    </location>
</feature>
<keyword evidence="1" id="KW-0175">Coiled coil</keyword>
<evidence type="ECO:0000256" key="1">
    <source>
        <dbReference type="SAM" id="Coils"/>
    </source>
</evidence>
<keyword evidence="3" id="KW-1185">Reference proteome</keyword>
<dbReference type="EMBL" id="BPLQ01013634">
    <property type="protein sequence ID" value="GIY73682.1"/>
    <property type="molecule type" value="Genomic_DNA"/>
</dbReference>
<accession>A0AAV4VTP0</accession>
<sequence length="258" mass="30734">MRLVMEHVNNCHYMPLYEIEKSRNLQLKDRMQFLEQKLSNAEQQVKMDVEDMGQWASLFPRKFLKTLENLLSYRLILDPYEPMDAETYEELAGMLRNNLERIFSTRVQNLEYQDYRIQQLNIQVEKIMDVHNQIFAIHENHRLKHEDLRSTYHQVRQDLRNLKQVYDALQHEKLIYSDYYAMLQARLEAIGKGPIPLILEGSPEVRRGRPSSNFLDDITPPFGTMDMSISFDSGRSFLHPQLHLQLECHYQFLTDLVT</sequence>
<evidence type="ECO:0000313" key="2">
    <source>
        <dbReference type="EMBL" id="GIY73682.1"/>
    </source>
</evidence>
<reference evidence="2 3" key="1">
    <citation type="submission" date="2021-06" db="EMBL/GenBank/DDBJ databases">
        <title>Caerostris darwini draft genome.</title>
        <authorList>
            <person name="Kono N."/>
            <person name="Arakawa K."/>
        </authorList>
    </citation>
    <scope>NUCLEOTIDE SEQUENCE [LARGE SCALE GENOMIC DNA]</scope>
</reference>